<keyword evidence="7" id="KW-0456">Lyase</keyword>
<dbReference type="PANTHER" id="PTHR40088">
    <property type="entry name" value="PECTATE LYASE (EUROFUNG)"/>
    <property type="match status" value="1"/>
</dbReference>
<dbReference type="GO" id="GO:0016837">
    <property type="term" value="F:carbon-oxygen lyase activity, acting on polysaccharides"/>
    <property type="evidence" value="ECO:0007669"/>
    <property type="project" value="TreeGrafter"/>
</dbReference>
<comment type="cofactor">
    <cofactor evidence="1">
        <name>Ca(2+)</name>
        <dbReference type="ChEBI" id="CHEBI:29108"/>
    </cofactor>
</comment>
<dbReference type="InterPro" id="IPR052052">
    <property type="entry name" value="Polysaccharide_Lyase_9"/>
</dbReference>
<comment type="subcellular location">
    <subcellularLocation>
        <location evidence="2">Secreted</location>
    </subcellularLocation>
</comment>
<keyword evidence="5 9" id="KW-0732">Signal</keyword>
<dbReference type="PANTHER" id="PTHR40088:SF1">
    <property type="entry name" value="PECTATE LYASE PEL9"/>
    <property type="match status" value="1"/>
</dbReference>
<dbReference type="Proteomes" id="UP000003688">
    <property type="component" value="Unassembled WGS sequence"/>
</dbReference>
<evidence type="ECO:0000256" key="3">
    <source>
        <dbReference type="ARBA" id="ARBA00022525"/>
    </source>
</evidence>
<evidence type="ECO:0000256" key="8">
    <source>
        <dbReference type="ARBA" id="ARBA00038263"/>
    </source>
</evidence>
<dbReference type="GO" id="GO:0005576">
    <property type="term" value="C:extracellular region"/>
    <property type="evidence" value="ECO:0007669"/>
    <property type="project" value="UniProtKB-SubCell"/>
</dbReference>
<evidence type="ECO:0000256" key="7">
    <source>
        <dbReference type="ARBA" id="ARBA00023239"/>
    </source>
</evidence>
<dbReference type="GO" id="GO:0046872">
    <property type="term" value="F:metal ion binding"/>
    <property type="evidence" value="ECO:0007669"/>
    <property type="project" value="UniProtKB-KW"/>
</dbReference>
<feature type="chain" id="PRO_5002894594" description="Right handed beta helix domain-containing protein" evidence="9">
    <location>
        <begin position="20"/>
        <end position="726"/>
    </location>
</feature>
<keyword evidence="3" id="KW-0964">Secreted</keyword>
<evidence type="ECO:0000256" key="1">
    <source>
        <dbReference type="ARBA" id="ARBA00001913"/>
    </source>
</evidence>
<dbReference type="EMBL" id="ABOX02000002">
    <property type="protein sequence ID" value="EEF63145.1"/>
    <property type="molecule type" value="Genomic_DNA"/>
</dbReference>
<dbReference type="OrthoDB" id="966171at2"/>
<dbReference type="Pfam" id="PF17963">
    <property type="entry name" value="Big_9"/>
    <property type="match status" value="1"/>
</dbReference>
<dbReference type="Gene3D" id="2.60.40.3440">
    <property type="match status" value="1"/>
</dbReference>
<dbReference type="CDD" id="cd02795">
    <property type="entry name" value="CBM6-CBM35-CBM36_like"/>
    <property type="match status" value="1"/>
</dbReference>
<dbReference type="SUPFAM" id="SSF51126">
    <property type="entry name" value="Pectin lyase-like"/>
    <property type="match status" value="1"/>
</dbReference>
<dbReference type="AlphaFoldDB" id="B9XAW0"/>
<evidence type="ECO:0000256" key="6">
    <source>
        <dbReference type="ARBA" id="ARBA00022837"/>
    </source>
</evidence>
<name>B9XAW0_PEDPL</name>
<comment type="similarity">
    <text evidence="8">Belongs to the polysaccharide lyase 9 family.</text>
</comment>
<feature type="signal peptide" evidence="9">
    <location>
        <begin position="1"/>
        <end position="19"/>
    </location>
</feature>
<sequence precursor="true">MPSALILLLGLLVCIPLSASDFYVSPGGSPKGNGTMVSPWDLQTALNQPSVVNPGDTIWLRGGTHSISNRPTKFISQLSGADGQPITVRQYPGERATVDGNIMQTSGGWVNYWGFEIMNSQQFGLTNFPTRLSPQPGPFPTTWYINYNGRILDFTVSGFDLRAPNCKLINLIVHDNIGGGIGIDIAAGNTETYGCLSYFNGWQGLDRAHGHGLYGQNADPAQKSVTDCIVFNNFALGMQATGAGPTPIADNFDIEGNAFFLNGALAASHQANLLVGPFQGVAKNPVIRTNFIYDTQGTGSDFNLGNSAGALVQGNYFQTSVMLSTNINLIMEGNTFVSGILRVDPCTYPNNSYLINLPTSNFIAIRPNKYEPGRANIIVYNWENLNSVSVDASGFLPIGTAFEVRNAQDFFGSPVLTGTYDGTPLDIPLTGLSVAQPIGIAPPPSSGPAFGAFIVLPLNAANSALPRTSKAKTSQKVYIPVEAGAGKVTAPMRLVRNTSSPARQFASSRTAKQGSIVFNIEIPVSGTYVIWAKVFSPTPAHGSFFVSVDGGSEDLYDNLEGKWSSAWPWTLVNSRGSKAAVSLDGRRFDLVQGPHSITFRAQEAASALNRILVTDDLAFMPKDIVAPTQTLPAPANSTTRFNQNVFLCNATNLFGDSMTLSIPTPYTSQRGIVSISGKEVLYTPRQGFLGNDRFTYLLTTVQGDSSAGTVMVRVQSSAVIKVGSSP</sequence>
<keyword evidence="4" id="KW-0479">Metal-binding</keyword>
<reference evidence="10 11" key="1">
    <citation type="journal article" date="2011" name="J. Bacteriol.">
        <title>Genome sequence of 'Pedosphaera parvula' Ellin514, an aerobic Verrucomicrobial isolate from pasture soil.</title>
        <authorList>
            <person name="Kant R."/>
            <person name="van Passel M.W."/>
            <person name="Sangwan P."/>
            <person name="Palva A."/>
            <person name="Lucas S."/>
            <person name="Copeland A."/>
            <person name="Lapidus A."/>
            <person name="Glavina Del Rio T."/>
            <person name="Dalin E."/>
            <person name="Tice H."/>
            <person name="Bruce D."/>
            <person name="Goodwin L."/>
            <person name="Pitluck S."/>
            <person name="Chertkov O."/>
            <person name="Larimer F.W."/>
            <person name="Land M.L."/>
            <person name="Hauser L."/>
            <person name="Brettin T.S."/>
            <person name="Detter J.C."/>
            <person name="Han S."/>
            <person name="de Vos W.M."/>
            <person name="Janssen P.H."/>
            <person name="Smidt H."/>
        </authorList>
    </citation>
    <scope>NUCLEOTIDE SEQUENCE [LARGE SCALE GENOMIC DNA]</scope>
    <source>
        <strain evidence="10 11">Ellin514</strain>
    </source>
</reference>
<evidence type="ECO:0000256" key="2">
    <source>
        <dbReference type="ARBA" id="ARBA00004613"/>
    </source>
</evidence>
<evidence type="ECO:0000256" key="4">
    <source>
        <dbReference type="ARBA" id="ARBA00022723"/>
    </source>
</evidence>
<dbReference type="InterPro" id="IPR012334">
    <property type="entry name" value="Pectin_lyas_fold"/>
</dbReference>
<dbReference type="STRING" id="320771.Cflav_PD5780"/>
<keyword evidence="11" id="KW-1185">Reference proteome</keyword>
<dbReference type="Gene3D" id="2.60.120.260">
    <property type="entry name" value="Galactose-binding domain-like"/>
    <property type="match status" value="1"/>
</dbReference>
<dbReference type="Gene3D" id="2.160.20.10">
    <property type="entry name" value="Single-stranded right-handed beta-helix, Pectin lyase-like"/>
    <property type="match status" value="1"/>
</dbReference>
<evidence type="ECO:0008006" key="12">
    <source>
        <dbReference type="Google" id="ProtNLM"/>
    </source>
</evidence>
<evidence type="ECO:0000256" key="9">
    <source>
        <dbReference type="SAM" id="SignalP"/>
    </source>
</evidence>
<accession>B9XAW0</accession>
<proteinExistence type="inferred from homology"/>
<evidence type="ECO:0000313" key="10">
    <source>
        <dbReference type="EMBL" id="EEF63145.1"/>
    </source>
</evidence>
<gene>
    <name evidence="10" type="ORF">Cflav_PD5780</name>
</gene>
<evidence type="ECO:0000256" key="5">
    <source>
        <dbReference type="ARBA" id="ARBA00022729"/>
    </source>
</evidence>
<dbReference type="RefSeq" id="WP_007412958.1">
    <property type="nucleotide sequence ID" value="NZ_ABOX02000002.1"/>
</dbReference>
<keyword evidence="6" id="KW-0106">Calcium</keyword>
<comment type="caution">
    <text evidence="10">The sequence shown here is derived from an EMBL/GenBank/DDBJ whole genome shotgun (WGS) entry which is preliminary data.</text>
</comment>
<evidence type="ECO:0000313" key="11">
    <source>
        <dbReference type="Proteomes" id="UP000003688"/>
    </source>
</evidence>
<organism evidence="10 11">
    <name type="scientific">Pedosphaera parvula (strain Ellin514)</name>
    <dbReference type="NCBI Taxonomy" id="320771"/>
    <lineage>
        <taxon>Bacteria</taxon>
        <taxon>Pseudomonadati</taxon>
        <taxon>Verrucomicrobiota</taxon>
        <taxon>Pedosphaerae</taxon>
        <taxon>Pedosphaerales</taxon>
        <taxon>Pedosphaeraceae</taxon>
        <taxon>Pedosphaera</taxon>
    </lineage>
</organism>
<dbReference type="InterPro" id="IPR011050">
    <property type="entry name" value="Pectin_lyase_fold/virulence"/>
</dbReference>
<protein>
    <recommendedName>
        <fullName evidence="12">Right handed beta helix domain-containing protein</fullName>
    </recommendedName>
</protein>